<gene>
    <name evidence="3" type="primary">tgpA</name>
    <name evidence="3" type="ORF">GCM10007205_02770</name>
</gene>
<dbReference type="PANTHER" id="PTHR42736">
    <property type="entry name" value="PROTEIN-GLUTAMINE GAMMA-GLUTAMYLTRANSFERASE"/>
    <property type="match status" value="1"/>
</dbReference>
<dbReference type="AlphaFoldDB" id="A0A8J2UNX5"/>
<dbReference type="PANTHER" id="PTHR42736:SF1">
    <property type="entry name" value="PROTEIN-GLUTAMINE GAMMA-GLUTAMYLTRANSFERASE"/>
    <property type="match status" value="1"/>
</dbReference>
<evidence type="ECO:0000256" key="1">
    <source>
        <dbReference type="SAM" id="Phobius"/>
    </source>
</evidence>
<keyword evidence="4" id="KW-1185">Reference proteome</keyword>
<organism evidence="3 4">
    <name type="scientific">Oxalicibacterium flavum</name>
    <dbReference type="NCBI Taxonomy" id="179467"/>
    <lineage>
        <taxon>Bacteria</taxon>
        <taxon>Pseudomonadati</taxon>
        <taxon>Pseudomonadota</taxon>
        <taxon>Betaproteobacteria</taxon>
        <taxon>Burkholderiales</taxon>
        <taxon>Oxalobacteraceae</taxon>
        <taxon>Oxalicibacterium</taxon>
    </lineage>
</organism>
<keyword evidence="1" id="KW-0472">Membrane</keyword>
<accession>A0A8J2UNX5</accession>
<dbReference type="InterPro" id="IPR025403">
    <property type="entry name" value="TgpA-like_C"/>
</dbReference>
<feature type="transmembrane region" description="Helical" evidence="1">
    <location>
        <begin position="76"/>
        <end position="91"/>
    </location>
</feature>
<feature type="transmembrane region" description="Helical" evidence="1">
    <location>
        <begin position="21"/>
        <end position="41"/>
    </location>
</feature>
<dbReference type="RefSeq" id="WP_188394378.1">
    <property type="nucleotide sequence ID" value="NZ_BMCG01000001.1"/>
</dbReference>
<evidence type="ECO:0000313" key="4">
    <source>
        <dbReference type="Proteomes" id="UP000620266"/>
    </source>
</evidence>
<dbReference type="InterPro" id="IPR052901">
    <property type="entry name" value="Bact_TGase-like"/>
</dbReference>
<name>A0A8J2UNX5_9BURK</name>
<dbReference type="InterPro" id="IPR038765">
    <property type="entry name" value="Papain-like_cys_pep_sf"/>
</dbReference>
<dbReference type="Pfam" id="PF11992">
    <property type="entry name" value="TgpA_N"/>
    <property type="match status" value="1"/>
</dbReference>
<protein>
    <submittedName>
        <fullName evidence="3">Protein-glutamine gamma-glutamyltransferase</fullName>
    </submittedName>
</protein>
<dbReference type="Pfam" id="PF01841">
    <property type="entry name" value="Transglut_core"/>
    <property type="match status" value="1"/>
</dbReference>
<reference evidence="3" key="2">
    <citation type="submission" date="2020-09" db="EMBL/GenBank/DDBJ databases">
        <authorList>
            <person name="Sun Q."/>
            <person name="Sedlacek I."/>
        </authorList>
    </citation>
    <scope>NUCLEOTIDE SEQUENCE</scope>
    <source>
        <strain evidence="3">CCM 7086</strain>
    </source>
</reference>
<dbReference type="SMART" id="SM00460">
    <property type="entry name" value="TGc"/>
    <property type="match status" value="1"/>
</dbReference>
<dbReference type="Proteomes" id="UP000620266">
    <property type="component" value="Unassembled WGS sequence"/>
</dbReference>
<evidence type="ECO:0000259" key="2">
    <source>
        <dbReference type="SMART" id="SM00460"/>
    </source>
</evidence>
<comment type="caution">
    <text evidence="3">The sequence shown here is derived from an EMBL/GenBank/DDBJ whole genome shotgun (WGS) entry which is preliminary data.</text>
</comment>
<keyword evidence="1" id="KW-1133">Transmembrane helix</keyword>
<dbReference type="Gene3D" id="3.10.620.30">
    <property type="match status" value="1"/>
</dbReference>
<reference evidence="3" key="1">
    <citation type="journal article" date="2014" name="Int. J. Syst. Evol. Microbiol.">
        <title>Complete genome sequence of Corynebacterium casei LMG S-19264T (=DSM 44701T), isolated from a smear-ripened cheese.</title>
        <authorList>
            <consortium name="US DOE Joint Genome Institute (JGI-PGF)"/>
            <person name="Walter F."/>
            <person name="Albersmeier A."/>
            <person name="Kalinowski J."/>
            <person name="Ruckert C."/>
        </authorList>
    </citation>
    <scope>NUCLEOTIDE SEQUENCE</scope>
    <source>
        <strain evidence="3">CCM 7086</strain>
    </source>
</reference>
<feature type="domain" description="Transglutaminase-like" evidence="2">
    <location>
        <begin position="420"/>
        <end position="491"/>
    </location>
</feature>
<dbReference type="SUPFAM" id="SSF54001">
    <property type="entry name" value="Cysteine proteinases"/>
    <property type="match status" value="1"/>
</dbReference>
<feature type="transmembrane region" description="Helical" evidence="1">
    <location>
        <begin position="569"/>
        <end position="588"/>
    </location>
</feature>
<feature type="transmembrane region" description="Helical" evidence="1">
    <location>
        <begin position="179"/>
        <end position="198"/>
    </location>
</feature>
<evidence type="ECO:0000313" key="3">
    <source>
        <dbReference type="EMBL" id="GGB96933.1"/>
    </source>
</evidence>
<feature type="transmembrane region" description="Helical" evidence="1">
    <location>
        <begin position="147"/>
        <end position="167"/>
    </location>
</feature>
<keyword evidence="1" id="KW-0812">Transmembrane</keyword>
<dbReference type="EMBL" id="BMCG01000001">
    <property type="protein sequence ID" value="GGB96933.1"/>
    <property type="molecule type" value="Genomic_DNA"/>
</dbReference>
<feature type="transmembrane region" description="Helical" evidence="1">
    <location>
        <begin position="122"/>
        <end position="141"/>
    </location>
</feature>
<dbReference type="Pfam" id="PF13559">
    <property type="entry name" value="DUF4129"/>
    <property type="match status" value="1"/>
</dbReference>
<proteinExistence type="predicted"/>
<dbReference type="InterPro" id="IPR021878">
    <property type="entry name" value="TgpA_N"/>
</dbReference>
<dbReference type="InterPro" id="IPR002931">
    <property type="entry name" value="Transglutaminase-like"/>
</dbReference>
<sequence length="675" mass="75312">MNAFTKFSQALRPGSRLRSFVISRDKSDTLLLLFACVLVLAPHSLQLPGWIGATATVLLAWRGWITFRGNRMPSRWLLLPLALAAMGGIYLEFRTFFGQEAGVATLVLLLTFKLLEMRARRDLFAVVFLAFFLLLARFLASQTIADAALTIVSVVVLMTAQLSFQYTGAVPPLRKRLRFSATIVALAVPLTIVLFVLFPRVQGPLWAMPGQTHSARSGLSDSMSPGNISQLALSDEIAFRAKFVGDAPPQHALYWRGIMLDAYDGKTWRRDSRPHGHADHSEHHGPAVRYQITQEASRQPWLFALELPAMAPQLDGNPVHLTSDLQLATARPVNERIRYDIVSYPAAVLQDHARAESMDGWRQLPANRHPRTLALAASIRAQHADDAARITAVLSMFRTQPFRYTLQPPLLEGDGVDAFLFDTRAGFCEHYAGAFAVLMRAMGIPARIVTGYQGGQLNPADGFMTIRQSDAHAWAEAWLPARGWIRVDPTAAVAPERIERSAASVPRSTPVLGGLVNLEVGPDSWLHGLRFRWEALNNGWNQWVLDYTPARQKSLLRALGFDNIDWKTMTVLAALIGGLTVLLTIMFVSSGRQPADPVDRLYAAFCKRIARRGYPRHTHEGPDAYARRLLTDSRLDENELLAAQTFLNLYAEYRYGYDRPSSTRTTLQSLLKRIR</sequence>